<name>A0ABW0FQ74_9CAUL</name>
<dbReference type="Proteomes" id="UP001596152">
    <property type="component" value="Unassembled WGS sequence"/>
</dbReference>
<evidence type="ECO:0000313" key="3">
    <source>
        <dbReference type="Proteomes" id="UP001596152"/>
    </source>
</evidence>
<evidence type="ECO:0000313" key="2">
    <source>
        <dbReference type="EMBL" id="MFC5343522.1"/>
    </source>
</evidence>
<accession>A0ABW0FQ74</accession>
<protein>
    <submittedName>
        <fullName evidence="2">Uncharacterized protein</fullName>
    </submittedName>
</protein>
<organism evidence="2 3">
    <name type="scientific">Brevundimonas staleyi</name>
    <dbReference type="NCBI Taxonomy" id="74326"/>
    <lineage>
        <taxon>Bacteria</taxon>
        <taxon>Pseudomonadati</taxon>
        <taxon>Pseudomonadota</taxon>
        <taxon>Alphaproteobacteria</taxon>
        <taxon>Caulobacterales</taxon>
        <taxon>Caulobacteraceae</taxon>
        <taxon>Brevundimonas</taxon>
    </lineage>
</organism>
<evidence type="ECO:0000256" key="1">
    <source>
        <dbReference type="SAM" id="MobiDB-lite"/>
    </source>
</evidence>
<reference evidence="3" key="1">
    <citation type="journal article" date="2019" name="Int. J. Syst. Evol. Microbiol.">
        <title>The Global Catalogue of Microorganisms (GCM) 10K type strain sequencing project: providing services to taxonomists for standard genome sequencing and annotation.</title>
        <authorList>
            <consortium name="The Broad Institute Genomics Platform"/>
            <consortium name="The Broad Institute Genome Sequencing Center for Infectious Disease"/>
            <person name="Wu L."/>
            <person name="Ma J."/>
        </authorList>
    </citation>
    <scope>NUCLEOTIDE SEQUENCE [LARGE SCALE GENOMIC DNA]</scope>
    <source>
        <strain evidence="3">JCM 12125</strain>
    </source>
</reference>
<sequence>MADGALNLTLDDYLSAKIAEKAKAMGVAPETLAADLLRQTLAVEDGFGGRQTDHVSNHDLNEEGRPWDEVRPELLARMKQKLAERT</sequence>
<dbReference type="RefSeq" id="WP_374039309.1">
    <property type="nucleotide sequence ID" value="NZ_CP169082.1"/>
</dbReference>
<proteinExistence type="predicted"/>
<gene>
    <name evidence="2" type="ORF">ACFPIE_06310</name>
</gene>
<feature type="compositionally biased region" description="Basic and acidic residues" evidence="1">
    <location>
        <begin position="51"/>
        <end position="67"/>
    </location>
</feature>
<dbReference type="EMBL" id="JBHSLF010000014">
    <property type="protein sequence ID" value="MFC5343522.1"/>
    <property type="molecule type" value="Genomic_DNA"/>
</dbReference>
<comment type="caution">
    <text evidence="2">The sequence shown here is derived from an EMBL/GenBank/DDBJ whole genome shotgun (WGS) entry which is preliminary data.</text>
</comment>
<keyword evidence="3" id="KW-1185">Reference proteome</keyword>
<feature type="region of interest" description="Disordered" evidence="1">
    <location>
        <begin position="48"/>
        <end position="67"/>
    </location>
</feature>